<keyword evidence="5" id="KW-0472">Membrane</keyword>
<dbReference type="GO" id="GO:0005886">
    <property type="term" value="C:plasma membrane"/>
    <property type="evidence" value="ECO:0007669"/>
    <property type="project" value="InterPro"/>
</dbReference>
<dbReference type="Proteomes" id="UP000178885">
    <property type="component" value="Unassembled WGS sequence"/>
</dbReference>
<dbReference type="AlphaFoldDB" id="A0A1F6TV02"/>
<reference evidence="6 7" key="1">
    <citation type="journal article" date="2016" name="Nat. Commun.">
        <title>Thousands of microbial genomes shed light on interconnected biogeochemical processes in an aquifer system.</title>
        <authorList>
            <person name="Anantharaman K."/>
            <person name="Brown C.T."/>
            <person name="Hug L.A."/>
            <person name="Sharon I."/>
            <person name="Castelle C.J."/>
            <person name="Probst A.J."/>
            <person name="Thomas B.C."/>
            <person name="Singh A."/>
            <person name="Wilkins M.J."/>
            <person name="Karaoz U."/>
            <person name="Brodie E.L."/>
            <person name="Williams K.H."/>
            <person name="Hubbard S.S."/>
            <person name="Banfield J.F."/>
        </authorList>
    </citation>
    <scope>NUCLEOTIDE SEQUENCE [LARGE SCALE GENOMIC DNA]</scope>
</reference>
<comment type="caution">
    <text evidence="6">The sequence shown here is derived from an EMBL/GenBank/DDBJ whole genome shotgun (WGS) entry which is preliminary data.</text>
</comment>
<dbReference type="GO" id="GO:0030288">
    <property type="term" value="C:outer membrane-bounded periplasmic space"/>
    <property type="evidence" value="ECO:0007669"/>
    <property type="project" value="TreeGrafter"/>
</dbReference>
<dbReference type="InterPro" id="IPR052363">
    <property type="entry name" value="LPS_export_LptC"/>
</dbReference>
<organism evidence="6 7">
    <name type="scientific">Candidatus Muproteobacteria bacterium RBG_16_65_34</name>
    <dbReference type="NCBI Taxonomy" id="1817760"/>
    <lineage>
        <taxon>Bacteria</taxon>
        <taxon>Pseudomonadati</taxon>
        <taxon>Pseudomonadota</taxon>
        <taxon>Candidatus Muproteobacteria</taxon>
    </lineage>
</organism>
<dbReference type="InterPro" id="IPR026265">
    <property type="entry name" value="LptC"/>
</dbReference>
<evidence type="ECO:0000256" key="5">
    <source>
        <dbReference type="ARBA" id="ARBA00023136"/>
    </source>
</evidence>
<keyword evidence="3" id="KW-0812">Transmembrane</keyword>
<dbReference type="InterPro" id="IPR010664">
    <property type="entry name" value="LipoPS_assembly_LptC-rel"/>
</dbReference>
<proteinExistence type="predicted"/>
<name>A0A1F6TV02_9PROT</name>
<dbReference type="NCBIfam" id="TIGR04409">
    <property type="entry name" value="LptC_YrbK"/>
    <property type="match status" value="1"/>
</dbReference>
<evidence type="ECO:0000313" key="6">
    <source>
        <dbReference type="EMBL" id="OGI48973.1"/>
    </source>
</evidence>
<keyword evidence="1" id="KW-1003">Cell membrane</keyword>
<protein>
    <submittedName>
        <fullName evidence="6">LPS export ABC transporter periplasmic protein LptC</fullName>
    </submittedName>
</protein>
<dbReference type="GO" id="GO:0015221">
    <property type="term" value="F:lipopolysaccharide transmembrane transporter activity"/>
    <property type="evidence" value="ECO:0007669"/>
    <property type="project" value="InterPro"/>
</dbReference>
<evidence type="ECO:0000256" key="2">
    <source>
        <dbReference type="ARBA" id="ARBA00022519"/>
    </source>
</evidence>
<dbReference type="PANTHER" id="PTHR37481:SF1">
    <property type="entry name" value="LIPOPOLYSACCHARIDE EXPORT SYSTEM PROTEIN LPTC"/>
    <property type="match status" value="1"/>
</dbReference>
<dbReference type="Gene3D" id="2.60.450.10">
    <property type="entry name" value="Lipopolysaccharide (LPS) transport protein A like domain"/>
    <property type="match status" value="1"/>
</dbReference>
<evidence type="ECO:0000256" key="3">
    <source>
        <dbReference type="ARBA" id="ARBA00022692"/>
    </source>
</evidence>
<accession>A0A1F6TV02</accession>
<evidence type="ECO:0000313" key="7">
    <source>
        <dbReference type="Proteomes" id="UP000178885"/>
    </source>
</evidence>
<gene>
    <name evidence="6" type="ORF">A2151_08845</name>
</gene>
<evidence type="ECO:0000256" key="4">
    <source>
        <dbReference type="ARBA" id="ARBA00022989"/>
    </source>
</evidence>
<sequence>MTLDLRKAAVAVALVLAALGTWWLARSVAPPLPEFNGKARHDPDYIVENFNATVMNENGRRKYLLSAKRLVHYGDDASSFLEQPYLIQYAEGLAPTHTRADTGWMPKEADEIRMNGHVQVARGRDPRGAGAEIRADKMNVRLNR</sequence>
<dbReference type="PANTHER" id="PTHR37481">
    <property type="entry name" value="LIPOPOLYSACCHARIDE EXPORT SYSTEM PROTEIN LPTC"/>
    <property type="match status" value="1"/>
</dbReference>
<keyword evidence="2" id="KW-0997">Cell inner membrane</keyword>
<evidence type="ECO:0000256" key="1">
    <source>
        <dbReference type="ARBA" id="ARBA00022475"/>
    </source>
</evidence>
<dbReference type="EMBL" id="MFSU01000013">
    <property type="protein sequence ID" value="OGI48973.1"/>
    <property type="molecule type" value="Genomic_DNA"/>
</dbReference>
<dbReference type="GO" id="GO:0017089">
    <property type="term" value="F:glycolipid transfer activity"/>
    <property type="evidence" value="ECO:0007669"/>
    <property type="project" value="TreeGrafter"/>
</dbReference>
<dbReference type="STRING" id="1817760.A2151_08845"/>
<dbReference type="Pfam" id="PF06835">
    <property type="entry name" value="LptC"/>
    <property type="match status" value="1"/>
</dbReference>
<keyword evidence="4" id="KW-1133">Transmembrane helix</keyword>